<reference evidence="1 2" key="1">
    <citation type="submission" date="2019-07" db="EMBL/GenBank/DDBJ databases">
        <authorList>
            <person name="Brisse S."/>
            <person name="Rodrigues C."/>
            <person name="Thorpe H."/>
        </authorList>
    </citation>
    <scope>NUCLEOTIDE SEQUENCE [LARGE SCALE GENOMIC DNA]</scope>
    <source>
        <strain evidence="1">SB6408</strain>
    </source>
</reference>
<name>A0A564MJJ8_9ENTR</name>
<gene>
    <name evidence="1" type="ORF">SB6408_05846</name>
</gene>
<sequence>MNYDSALTYLREGIKLANINKPSAIFYINAELMSSEEECSINPLLIMDMDGTKTKMDLSKVGLDDGWVFMKPDDQI</sequence>
<dbReference type="EMBL" id="CABGHF010000033">
    <property type="protein sequence ID" value="VUS93862.1"/>
    <property type="molecule type" value="Genomic_DNA"/>
</dbReference>
<organism evidence="1 2">
    <name type="scientific">Klebsiella spallanzanii</name>
    <dbReference type="NCBI Taxonomy" id="2587528"/>
    <lineage>
        <taxon>Bacteria</taxon>
        <taxon>Pseudomonadati</taxon>
        <taxon>Pseudomonadota</taxon>
        <taxon>Gammaproteobacteria</taxon>
        <taxon>Enterobacterales</taxon>
        <taxon>Enterobacteriaceae</taxon>
        <taxon>Klebsiella/Raoultella group</taxon>
        <taxon>Klebsiella</taxon>
    </lineage>
</organism>
<dbReference type="AlphaFoldDB" id="A0A564MJJ8"/>
<accession>A0A564MJJ8</accession>
<dbReference type="Proteomes" id="UP000318370">
    <property type="component" value="Unassembled WGS sequence"/>
</dbReference>
<dbReference type="RefSeq" id="WP_142463623.1">
    <property type="nucleotide sequence ID" value="NZ_CABGHF010000033.1"/>
</dbReference>
<evidence type="ECO:0000313" key="1">
    <source>
        <dbReference type="EMBL" id="VUS93862.1"/>
    </source>
</evidence>
<evidence type="ECO:0000313" key="2">
    <source>
        <dbReference type="Proteomes" id="UP000318370"/>
    </source>
</evidence>
<proteinExistence type="predicted"/>
<protein>
    <submittedName>
        <fullName evidence="1">Uncharacterized protein</fullName>
    </submittedName>
</protein>